<evidence type="ECO:0000259" key="2">
    <source>
        <dbReference type="PROSITE" id="PS50995"/>
    </source>
</evidence>
<dbReference type="PANTHER" id="PTHR33164">
    <property type="entry name" value="TRANSCRIPTIONAL REGULATOR, MARR FAMILY"/>
    <property type="match status" value="1"/>
</dbReference>
<comment type="caution">
    <text evidence="3">The sequence shown here is derived from an EMBL/GenBank/DDBJ whole genome shotgun (WGS) entry which is preliminary data.</text>
</comment>
<dbReference type="PANTHER" id="PTHR33164:SF103">
    <property type="entry name" value="REGULATORY PROTEIN MARR"/>
    <property type="match status" value="1"/>
</dbReference>
<protein>
    <recommendedName>
        <fullName evidence="2">HTH marR-type domain-containing protein</fullName>
    </recommendedName>
</protein>
<organism evidence="3 4">
    <name type="scientific">Actinoallomurus spadix</name>
    <dbReference type="NCBI Taxonomy" id="79912"/>
    <lineage>
        <taxon>Bacteria</taxon>
        <taxon>Bacillati</taxon>
        <taxon>Actinomycetota</taxon>
        <taxon>Actinomycetes</taxon>
        <taxon>Streptosporangiales</taxon>
        <taxon>Thermomonosporaceae</taxon>
        <taxon>Actinoallomurus</taxon>
    </lineage>
</organism>
<dbReference type="InterPro" id="IPR036390">
    <property type="entry name" value="WH_DNA-bd_sf"/>
</dbReference>
<dbReference type="PROSITE" id="PS50995">
    <property type="entry name" value="HTH_MARR_2"/>
    <property type="match status" value="1"/>
</dbReference>
<accession>A0ABN0VYI0</accession>
<evidence type="ECO:0000313" key="4">
    <source>
        <dbReference type="Proteomes" id="UP001501822"/>
    </source>
</evidence>
<sequence>MLAGMDQEESSAQLADLFQRLTKRLRRAQLARLAPLGLTPAQERALRVITRSDEPLRMTELADRLGVVPRSVTTVIDALEQAGLVRRAVDPANRRAIRLHLTDAGLAVREEMRQARRQASEDLLAPLSADQRHSLIELLSVLDDAPGSGGRKSGSSPHGRPGGLLPGRDPKSS</sequence>
<name>A0ABN0VYI0_9ACTN</name>
<dbReference type="EMBL" id="BAAABM010000007">
    <property type="protein sequence ID" value="GAA0320190.1"/>
    <property type="molecule type" value="Genomic_DNA"/>
</dbReference>
<gene>
    <name evidence="3" type="ORF">GCM10010151_07340</name>
</gene>
<dbReference type="PRINTS" id="PR00598">
    <property type="entry name" value="HTHMARR"/>
</dbReference>
<dbReference type="InterPro" id="IPR036388">
    <property type="entry name" value="WH-like_DNA-bd_sf"/>
</dbReference>
<dbReference type="InterPro" id="IPR039422">
    <property type="entry name" value="MarR/SlyA-like"/>
</dbReference>
<keyword evidence="4" id="KW-1185">Reference proteome</keyword>
<dbReference type="Gene3D" id="1.10.10.10">
    <property type="entry name" value="Winged helix-like DNA-binding domain superfamily/Winged helix DNA-binding domain"/>
    <property type="match status" value="1"/>
</dbReference>
<evidence type="ECO:0000313" key="3">
    <source>
        <dbReference type="EMBL" id="GAA0320190.1"/>
    </source>
</evidence>
<dbReference type="SUPFAM" id="SSF46785">
    <property type="entry name" value="Winged helix' DNA-binding domain"/>
    <property type="match status" value="1"/>
</dbReference>
<dbReference type="InterPro" id="IPR000835">
    <property type="entry name" value="HTH_MarR-typ"/>
</dbReference>
<dbReference type="SMART" id="SM00347">
    <property type="entry name" value="HTH_MARR"/>
    <property type="match status" value="1"/>
</dbReference>
<proteinExistence type="predicted"/>
<reference evidence="3 4" key="1">
    <citation type="journal article" date="2019" name="Int. J. Syst. Evol. Microbiol.">
        <title>The Global Catalogue of Microorganisms (GCM) 10K type strain sequencing project: providing services to taxonomists for standard genome sequencing and annotation.</title>
        <authorList>
            <consortium name="The Broad Institute Genomics Platform"/>
            <consortium name="The Broad Institute Genome Sequencing Center for Infectious Disease"/>
            <person name="Wu L."/>
            <person name="Ma J."/>
        </authorList>
    </citation>
    <scope>NUCLEOTIDE SEQUENCE [LARGE SCALE GENOMIC DNA]</scope>
    <source>
        <strain evidence="3 4">JCM 3146</strain>
    </source>
</reference>
<evidence type="ECO:0000256" key="1">
    <source>
        <dbReference type="SAM" id="MobiDB-lite"/>
    </source>
</evidence>
<feature type="domain" description="HTH marR-type" evidence="2">
    <location>
        <begin position="11"/>
        <end position="144"/>
    </location>
</feature>
<feature type="region of interest" description="Disordered" evidence="1">
    <location>
        <begin position="143"/>
        <end position="173"/>
    </location>
</feature>
<dbReference type="Pfam" id="PF01047">
    <property type="entry name" value="MarR"/>
    <property type="match status" value="1"/>
</dbReference>
<dbReference type="Proteomes" id="UP001501822">
    <property type="component" value="Unassembled WGS sequence"/>
</dbReference>